<gene>
    <name evidence="2" type="ORF">V8G54_008371</name>
</gene>
<dbReference type="AlphaFoldDB" id="A0AAQ3S9X7"/>
<sequence>MALRKHQKIVLQYFGPFKISHKLSFIVYKLELPSEAKIHNVFHISLLKKFRREHQQHYFPLPLKTSEWRPIIAPTTVVDSKTILVAGKELQQLQVQWEEGAHSFTTWEQTTEFYKAYPEFNLEDNIVFNGGLGMSTGRVGQG</sequence>
<evidence type="ECO:0000313" key="2">
    <source>
        <dbReference type="EMBL" id="WVZ21049.1"/>
    </source>
</evidence>
<dbReference type="EMBL" id="CP144699">
    <property type="protein sequence ID" value="WVZ21049.1"/>
    <property type="molecule type" value="Genomic_DNA"/>
</dbReference>
<evidence type="ECO:0000313" key="3">
    <source>
        <dbReference type="Proteomes" id="UP001374535"/>
    </source>
</evidence>
<dbReference type="Pfam" id="PF24626">
    <property type="entry name" value="SH3_Tf2-1"/>
    <property type="match status" value="1"/>
</dbReference>
<reference evidence="2 3" key="1">
    <citation type="journal article" date="2023" name="Life. Sci Alliance">
        <title>Evolutionary insights into 3D genome organization and epigenetic landscape of Vigna mungo.</title>
        <authorList>
            <person name="Junaid A."/>
            <person name="Singh B."/>
            <person name="Bhatia S."/>
        </authorList>
    </citation>
    <scope>NUCLEOTIDE SEQUENCE [LARGE SCALE GENOMIC DNA]</scope>
    <source>
        <strain evidence="2">Urdbean</strain>
    </source>
</reference>
<name>A0AAQ3S9X7_VIGMU</name>
<dbReference type="Proteomes" id="UP001374535">
    <property type="component" value="Chromosome 2"/>
</dbReference>
<dbReference type="InterPro" id="IPR056924">
    <property type="entry name" value="SH3_Tf2-1"/>
</dbReference>
<dbReference type="PANTHER" id="PTHR46148:SF52">
    <property type="entry name" value="OS04G0603800 PROTEIN"/>
    <property type="match status" value="1"/>
</dbReference>
<dbReference type="PANTHER" id="PTHR46148">
    <property type="entry name" value="CHROMO DOMAIN-CONTAINING PROTEIN"/>
    <property type="match status" value="1"/>
</dbReference>
<protein>
    <recommendedName>
        <fullName evidence="1">Tf2-1-like SH3-like domain-containing protein</fullName>
    </recommendedName>
</protein>
<evidence type="ECO:0000259" key="1">
    <source>
        <dbReference type="Pfam" id="PF24626"/>
    </source>
</evidence>
<feature type="domain" description="Tf2-1-like SH3-like" evidence="1">
    <location>
        <begin position="3"/>
        <end position="51"/>
    </location>
</feature>
<proteinExistence type="predicted"/>
<accession>A0AAQ3S9X7</accession>
<keyword evidence="3" id="KW-1185">Reference proteome</keyword>
<organism evidence="2 3">
    <name type="scientific">Vigna mungo</name>
    <name type="common">Black gram</name>
    <name type="synonym">Phaseolus mungo</name>
    <dbReference type="NCBI Taxonomy" id="3915"/>
    <lineage>
        <taxon>Eukaryota</taxon>
        <taxon>Viridiplantae</taxon>
        <taxon>Streptophyta</taxon>
        <taxon>Embryophyta</taxon>
        <taxon>Tracheophyta</taxon>
        <taxon>Spermatophyta</taxon>
        <taxon>Magnoliopsida</taxon>
        <taxon>eudicotyledons</taxon>
        <taxon>Gunneridae</taxon>
        <taxon>Pentapetalae</taxon>
        <taxon>rosids</taxon>
        <taxon>fabids</taxon>
        <taxon>Fabales</taxon>
        <taxon>Fabaceae</taxon>
        <taxon>Papilionoideae</taxon>
        <taxon>50 kb inversion clade</taxon>
        <taxon>NPAAA clade</taxon>
        <taxon>indigoferoid/millettioid clade</taxon>
        <taxon>Phaseoleae</taxon>
        <taxon>Vigna</taxon>
    </lineage>
</organism>